<feature type="domain" description="Peptidase C14 caspase" evidence="2">
    <location>
        <begin position="596"/>
        <end position="774"/>
    </location>
</feature>
<dbReference type="GO" id="GO:0006508">
    <property type="term" value="P:proteolysis"/>
    <property type="evidence" value="ECO:0007669"/>
    <property type="project" value="InterPro"/>
</dbReference>
<dbReference type="Proteomes" id="UP000283269">
    <property type="component" value="Unassembled WGS sequence"/>
</dbReference>
<dbReference type="AlphaFoldDB" id="A0A409X2G3"/>
<proteinExistence type="predicted"/>
<feature type="compositionally biased region" description="Basic and acidic residues" evidence="1">
    <location>
        <begin position="16"/>
        <end position="28"/>
    </location>
</feature>
<feature type="domain" description="T6SS Phospholipase effector Tle1-like catalytic" evidence="3">
    <location>
        <begin position="60"/>
        <end position="335"/>
    </location>
</feature>
<evidence type="ECO:0000256" key="1">
    <source>
        <dbReference type="SAM" id="MobiDB-lite"/>
    </source>
</evidence>
<dbReference type="Pfam" id="PF09994">
    <property type="entry name" value="T6SS_Tle1-like_cat"/>
    <property type="match status" value="1"/>
</dbReference>
<dbReference type="InParanoid" id="A0A409X2G3"/>
<comment type="caution">
    <text evidence="4">The sequence shown here is derived from an EMBL/GenBank/DDBJ whole genome shotgun (WGS) entry which is preliminary data.</text>
</comment>
<evidence type="ECO:0000313" key="4">
    <source>
        <dbReference type="EMBL" id="PPQ84948.1"/>
    </source>
</evidence>
<sequence length="1153" mass="129367">MLVSSDSVFTEEELDHNEKPGHNRDMSSHVDNAPTDGAEEQHTRSTAGKECQCMPSPGGRNIVVCIDGTANQFGKHNTNVVELYSRLVKSDEQLTYYNSGIGTYVKDSESWLSYEAWKQSIRHGIDQAFATNFKAKVHSAYEWLSENYRPGDRIFLFGFSRGAYQVRVIAGMIEKSIQVGLLHKGNKEQIAFAYDLYTQTIGTKQDREESENMCARFKLTLSRRNVRVHFVGAWDTVSAIGVFRGPNLPETTTGMRYVCTFRHALALDELRVKFLPEYANGGEGPLYAEDGSKGTTAPLGDVKEVWFAGSHSDIGGGNVTNLELDHFGPSLRWMSYEAIKKGLKMEPHRHPFKSLIPMSSMNMFYRVVEYFPISRLSYKGRDDIIRWPPSRQSPRRILLGQLIHESVFATGSEDKEYEPAAKFWDNGLGWDKVSLEKQKMVEDDPYSRADEALRALEKSHGEQEAVDDHHFHALVAVSASGWCFIFIISNQRRLLNISHTSEISRRSITEFPNACTILTTALQEEFYRSYKPEDKDFRAATLAGALDSFEIIPRNPGYIHDSALWFFLDNLYPKKSRTWWKLYHSFGPISPFSSIFIGINKYAGGFPLLTGCIGDALSLSAFLADSFGMSDSGQSVLLDERATRATIIENISSLAHNEQIKFNDPIIIFFAGHAMLDNSNTGCIVPYGYPDGGVISASVINDLLAHVATVKGNNITLILDCSHAGGFKGDSYASANFSSHVLLASCRQFEESRESSGHGAFTSDLMRVLREVKLASGTYTCTYRDIIQRLKLPGQNPLCLGKHNDRFIFSTKKPTALRDVTPTESDMDRQNERVFKALQNIREQRGQGHKLCISIAMDDSPLSHDVVEQLVGQDSDTLRFVGRDNPHQVLVLVRNGNTVFEIRDRDELTRLLTVATSDVRVIGRILEHASHFLWYLWRSPSLKNEKGVRDITLEAWRLGSIDGHYTSASLPDGGNLNLDGIIKIAVANTDKSSLKLGFKLTNSSEHELFVWVFAFNVLDLGIDTIYKPAFVDVRTQCFGQACLPARGHLKFSNVSSGKQLTVLPPGIKKSVSYLKIFISNFFVDLSFIEQASPLHIDGQLHDFFKFPSDSSDLHDAFTNSTSETLRLRGGARKPMRPMRPFWDIIVVPIVKQE</sequence>
<dbReference type="PANTHER" id="PTHR33840">
    <property type="match status" value="1"/>
</dbReference>
<accession>A0A409X2G3</accession>
<keyword evidence="5" id="KW-1185">Reference proteome</keyword>
<dbReference type="OrthoDB" id="538223at2759"/>
<name>A0A409X2G3_PSICY</name>
<organism evidence="4 5">
    <name type="scientific">Psilocybe cyanescens</name>
    <dbReference type="NCBI Taxonomy" id="93625"/>
    <lineage>
        <taxon>Eukaryota</taxon>
        <taxon>Fungi</taxon>
        <taxon>Dikarya</taxon>
        <taxon>Basidiomycota</taxon>
        <taxon>Agaricomycotina</taxon>
        <taxon>Agaricomycetes</taxon>
        <taxon>Agaricomycetidae</taxon>
        <taxon>Agaricales</taxon>
        <taxon>Agaricineae</taxon>
        <taxon>Strophariaceae</taxon>
        <taxon>Psilocybe</taxon>
    </lineage>
</organism>
<dbReference type="PANTHER" id="PTHR33840:SF1">
    <property type="entry name" value="TLE1 PHOSPHOLIPASE DOMAIN-CONTAINING PROTEIN"/>
    <property type="match status" value="1"/>
</dbReference>
<evidence type="ECO:0000259" key="2">
    <source>
        <dbReference type="Pfam" id="PF00656"/>
    </source>
</evidence>
<reference evidence="4 5" key="1">
    <citation type="journal article" date="2018" name="Evol. Lett.">
        <title>Horizontal gene cluster transfer increased hallucinogenic mushroom diversity.</title>
        <authorList>
            <person name="Reynolds H.T."/>
            <person name="Vijayakumar V."/>
            <person name="Gluck-Thaler E."/>
            <person name="Korotkin H.B."/>
            <person name="Matheny P.B."/>
            <person name="Slot J.C."/>
        </authorList>
    </citation>
    <scope>NUCLEOTIDE SEQUENCE [LARGE SCALE GENOMIC DNA]</scope>
    <source>
        <strain evidence="4 5">2631</strain>
    </source>
</reference>
<dbReference type="Gene3D" id="3.40.50.1460">
    <property type="match status" value="1"/>
</dbReference>
<dbReference type="EMBL" id="NHYD01002781">
    <property type="protein sequence ID" value="PPQ84948.1"/>
    <property type="molecule type" value="Genomic_DNA"/>
</dbReference>
<dbReference type="InterPro" id="IPR018712">
    <property type="entry name" value="Tle1-like_cat"/>
</dbReference>
<feature type="region of interest" description="Disordered" evidence="1">
    <location>
        <begin position="1"/>
        <end position="52"/>
    </location>
</feature>
<gene>
    <name evidence="4" type="ORF">CVT25_004461</name>
</gene>
<dbReference type="Pfam" id="PF00656">
    <property type="entry name" value="Peptidase_C14"/>
    <property type="match status" value="1"/>
</dbReference>
<dbReference type="GO" id="GO:0004197">
    <property type="term" value="F:cysteine-type endopeptidase activity"/>
    <property type="evidence" value="ECO:0007669"/>
    <property type="project" value="InterPro"/>
</dbReference>
<dbReference type="STRING" id="93625.A0A409X2G3"/>
<protein>
    <submittedName>
        <fullName evidence="4">Uncharacterized protein</fullName>
    </submittedName>
</protein>
<evidence type="ECO:0000259" key="3">
    <source>
        <dbReference type="Pfam" id="PF09994"/>
    </source>
</evidence>
<evidence type="ECO:0000313" key="5">
    <source>
        <dbReference type="Proteomes" id="UP000283269"/>
    </source>
</evidence>
<dbReference type="InterPro" id="IPR011600">
    <property type="entry name" value="Pept_C14_caspase"/>
</dbReference>